<reference evidence="1 2" key="1">
    <citation type="submission" date="2023-05" db="EMBL/GenBank/DDBJ databases">
        <title>B98-5 Cell Line De Novo Hybrid Assembly: An Optical Mapping Approach.</title>
        <authorList>
            <person name="Kananen K."/>
            <person name="Auerbach J.A."/>
            <person name="Kautto E."/>
            <person name="Blachly J.S."/>
        </authorList>
    </citation>
    <scope>NUCLEOTIDE SEQUENCE [LARGE SCALE GENOMIC DNA]</scope>
    <source>
        <strain evidence="1">B95-8</strain>
        <tissue evidence="1">Cell line</tissue>
    </source>
</reference>
<feature type="non-terminal residue" evidence="1">
    <location>
        <position position="64"/>
    </location>
</feature>
<dbReference type="EMBL" id="JASSZA010000011">
    <property type="protein sequence ID" value="KAK2097437.1"/>
    <property type="molecule type" value="Genomic_DNA"/>
</dbReference>
<organism evidence="1 2">
    <name type="scientific">Saguinus oedipus</name>
    <name type="common">Cotton-top tamarin</name>
    <name type="synonym">Oedipomidas oedipus</name>
    <dbReference type="NCBI Taxonomy" id="9490"/>
    <lineage>
        <taxon>Eukaryota</taxon>
        <taxon>Metazoa</taxon>
        <taxon>Chordata</taxon>
        <taxon>Craniata</taxon>
        <taxon>Vertebrata</taxon>
        <taxon>Euteleostomi</taxon>
        <taxon>Mammalia</taxon>
        <taxon>Eutheria</taxon>
        <taxon>Euarchontoglires</taxon>
        <taxon>Primates</taxon>
        <taxon>Haplorrhini</taxon>
        <taxon>Platyrrhini</taxon>
        <taxon>Cebidae</taxon>
        <taxon>Callitrichinae</taxon>
        <taxon>Saguinus</taxon>
    </lineage>
</organism>
<keyword evidence="2" id="KW-1185">Reference proteome</keyword>
<name>A0ABQ9UK35_SAGOE</name>
<evidence type="ECO:0000313" key="2">
    <source>
        <dbReference type="Proteomes" id="UP001266305"/>
    </source>
</evidence>
<gene>
    <name evidence="1" type="ORF">P7K49_022888</name>
</gene>
<evidence type="ECO:0000313" key="1">
    <source>
        <dbReference type="EMBL" id="KAK2097437.1"/>
    </source>
</evidence>
<dbReference type="Proteomes" id="UP001266305">
    <property type="component" value="Unassembled WGS sequence"/>
</dbReference>
<proteinExistence type="predicted"/>
<protein>
    <submittedName>
        <fullName evidence="1">Uncharacterized protein</fullName>
    </submittedName>
</protein>
<accession>A0ABQ9UK35</accession>
<comment type="caution">
    <text evidence="1">The sequence shown here is derived from an EMBL/GenBank/DDBJ whole genome shotgun (WGS) entry which is preliminary data.</text>
</comment>
<sequence>MREGIVTTAEQEAKVRAAFQASLWATSSLWLLRKLMEASSDVTMVQLGTLPGCAIEQGAHPGRG</sequence>